<evidence type="ECO:0000313" key="3">
    <source>
        <dbReference type="Proteomes" id="UP000287188"/>
    </source>
</evidence>
<gene>
    <name evidence="2" type="ORF">KDK_54210</name>
</gene>
<keyword evidence="1" id="KW-0812">Transmembrane</keyword>
<protein>
    <recommendedName>
        <fullName evidence="4">Histidine kinase</fullName>
    </recommendedName>
</protein>
<organism evidence="2 3">
    <name type="scientific">Dictyobacter kobayashii</name>
    <dbReference type="NCBI Taxonomy" id="2014872"/>
    <lineage>
        <taxon>Bacteria</taxon>
        <taxon>Bacillati</taxon>
        <taxon>Chloroflexota</taxon>
        <taxon>Ktedonobacteria</taxon>
        <taxon>Ktedonobacterales</taxon>
        <taxon>Dictyobacteraceae</taxon>
        <taxon>Dictyobacter</taxon>
    </lineage>
</organism>
<sequence>MFFGEDDCILDVLSLLNLLLTIGAILGGVLAYRGGMARTANHIQERVINALEAELTGMRARLEDMKAENTRLSLIIDTICVALRRRGIAVSIDGDMVSISDHSGASTMARIQEEQER</sequence>
<name>A0A402AR93_9CHLR</name>
<keyword evidence="1" id="KW-1133">Transmembrane helix</keyword>
<dbReference type="Proteomes" id="UP000287188">
    <property type="component" value="Unassembled WGS sequence"/>
</dbReference>
<comment type="caution">
    <text evidence="2">The sequence shown here is derived from an EMBL/GenBank/DDBJ whole genome shotgun (WGS) entry which is preliminary data.</text>
</comment>
<keyword evidence="3" id="KW-1185">Reference proteome</keyword>
<dbReference type="AlphaFoldDB" id="A0A402AR93"/>
<accession>A0A402AR93</accession>
<evidence type="ECO:0000256" key="1">
    <source>
        <dbReference type="SAM" id="Phobius"/>
    </source>
</evidence>
<evidence type="ECO:0000313" key="2">
    <source>
        <dbReference type="EMBL" id="GCE21621.1"/>
    </source>
</evidence>
<feature type="transmembrane region" description="Helical" evidence="1">
    <location>
        <begin position="12"/>
        <end position="32"/>
    </location>
</feature>
<keyword evidence="1" id="KW-0472">Membrane</keyword>
<reference evidence="3" key="1">
    <citation type="submission" date="2018-12" db="EMBL/GenBank/DDBJ databases">
        <title>Tengunoibacter tsumagoiensis gen. nov., sp. nov., Dictyobacter kobayashii sp. nov., D. alpinus sp. nov., and D. joshuensis sp. nov. and description of Dictyobacteraceae fam. nov. within the order Ktedonobacterales isolated from Tengu-no-mugimeshi.</title>
        <authorList>
            <person name="Wang C.M."/>
            <person name="Zheng Y."/>
            <person name="Sakai Y."/>
            <person name="Toyoda A."/>
            <person name="Minakuchi Y."/>
            <person name="Abe K."/>
            <person name="Yokota A."/>
            <person name="Yabe S."/>
        </authorList>
    </citation>
    <scope>NUCLEOTIDE SEQUENCE [LARGE SCALE GENOMIC DNA]</scope>
    <source>
        <strain evidence="3">Uno11</strain>
    </source>
</reference>
<dbReference type="EMBL" id="BIFS01000001">
    <property type="protein sequence ID" value="GCE21621.1"/>
    <property type="molecule type" value="Genomic_DNA"/>
</dbReference>
<evidence type="ECO:0008006" key="4">
    <source>
        <dbReference type="Google" id="ProtNLM"/>
    </source>
</evidence>
<proteinExistence type="predicted"/>